<dbReference type="InterPro" id="IPR011701">
    <property type="entry name" value="MFS"/>
</dbReference>
<evidence type="ECO:0000259" key="8">
    <source>
        <dbReference type="PROSITE" id="PS50850"/>
    </source>
</evidence>
<name>A0A498Q8Q9_9MYCO</name>
<feature type="domain" description="Major facilitator superfamily (MFS) profile" evidence="8">
    <location>
        <begin position="62"/>
        <end position="456"/>
    </location>
</feature>
<dbReference type="InterPro" id="IPR050171">
    <property type="entry name" value="MFS_Transporters"/>
</dbReference>
<dbReference type="PANTHER" id="PTHR23517">
    <property type="entry name" value="RESISTANCE PROTEIN MDTM, PUTATIVE-RELATED-RELATED"/>
    <property type="match status" value="1"/>
</dbReference>
<dbReference type="InterPro" id="IPR020846">
    <property type="entry name" value="MFS_dom"/>
</dbReference>
<comment type="subcellular location">
    <subcellularLocation>
        <location evidence="1">Cell membrane</location>
        <topology evidence="1">Multi-pass membrane protein</topology>
    </subcellularLocation>
</comment>
<keyword evidence="10" id="KW-1185">Reference proteome</keyword>
<evidence type="ECO:0000256" key="7">
    <source>
        <dbReference type="SAM" id="Phobius"/>
    </source>
</evidence>
<evidence type="ECO:0000256" key="3">
    <source>
        <dbReference type="ARBA" id="ARBA00022475"/>
    </source>
</evidence>
<dbReference type="PANTHER" id="PTHR23517:SF3">
    <property type="entry name" value="INTEGRAL MEMBRANE TRANSPORT PROTEIN"/>
    <property type="match status" value="1"/>
</dbReference>
<evidence type="ECO:0000313" key="10">
    <source>
        <dbReference type="Proteomes" id="UP000273307"/>
    </source>
</evidence>
<feature type="transmembrane region" description="Helical" evidence="7">
    <location>
        <begin position="342"/>
        <end position="362"/>
    </location>
</feature>
<reference evidence="9 10" key="1">
    <citation type="submission" date="2018-09" db="EMBL/GenBank/DDBJ databases">
        <authorList>
            <person name="Tagini F."/>
        </authorList>
    </citation>
    <scope>NUCLEOTIDE SEQUENCE [LARGE SCALE GENOMIC DNA]</scope>
    <source>
        <strain evidence="9 10">MK136</strain>
    </source>
</reference>
<dbReference type="AlphaFoldDB" id="A0A498Q8Q9"/>
<evidence type="ECO:0000313" key="9">
    <source>
        <dbReference type="EMBL" id="VBA42658.1"/>
    </source>
</evidence>
<dbReference type="PROSITE" id="PS50850">
    <property type="entry name" value="MFS"/>
    <property type="match status" value="1"/>
</dbReference>
<feature type="transmembrane region" description="Helical" evidence="7">
    <location>
        <begin position="131"/>
        <end position="149"/>
    </location>
</feature>
<protein>
    <recommendedName>
        <fullName evidence="8">Major facilitator superfamily (MFS) profile domain-containing protein</fullName>
    </recommendedName>
</protein>
<feature type="transmembrane region" description="Helical" evidence="7">
    <location>
        <begin position="402"/>
        <end position="426"/>
    </location>
</feature>
<proteinExistence type="predicted"/>
<feature type="transmembrane region" description="Helical" evidence="7">
    <location>
        <begin position="432"/>
        <end position="452"/>
    </location>
</feature>
<evidence type="ECO:0000256" key="2">
    <source>
        <dbReference type="ARBA" id="ARBA00022448"/>
    </source>
</evidence>
<dbReference type="GO" id="GO:0022857">
    <property type="term" value="F:transmembrane transporter activity"/>
    <property type="evidence" value="ECO:0007669"/>
    <property type="project" value="InterPro"/>
</dbReference>
<feature type="transmembrane region" description="Helical" evidence="7">
    <location>
        <begin position="310"/>
        <end position="330"/>
    </location>
</feature>
<dbReference type="SUPFAM" id="SSF103473">
    <property type="entry name" value="MFS general substrate transporter"/>
    <property type="match status" value="1"/>
</dbReference>
<accession>A0A498Q8Q9</accession>
<evidence type="ECO:0000256" key="1">
    <source>
        <dbReference type="ARBA" id="ARBA00004651"/>
    </source>
</evidence>
<dbReference type="GO" id="GO:0005886">
    <property type="term" value="C:plasma membrane"/>
    <property type="evidence" value="ECO:0007669"/>
    <property type="project" value="UniProtKB-SubCell"/>
</dbReference>
<feature type="transmembrane region" description="Helical" evidence="7">
    <location>
        <begin position="224"/>
        <end position="246"/>
    </location>
</feature>
<keyword evidence="5 7" id="KW-1133">Transmembrane helix</keyword>
<feature type="transmembrane region" description="Helical" evidence="7">
    <location>
        <begin position="273"/>
        <end position="298"/>
    </location>
</feature>
<dbReference type="InterPro" id="IPR036259">
    <property type="entry name" value="MFS_trans_sf"/>
</dbReference>
<dbReference type="Proteomes" id="UP000273307">
    <property type="component" value="Unassembled WGS sequence"/>
</dbReference>
<dbReference type="EMBL" id="UPHP01000123">
    <property type="protein sequence ID" value="VBA42658.1"/>
    <property type="molecule type" value="Genomic_DNA"/>
</dbReference>
<dbReference type="Pfam" id="PF07690">
    <property type="entry name" value="MFS_1"/>
    <property type="match status" value="1"/>
</dbReference>
<feature type="transmembrane region" description="Helical" evidence="7">
    <location>
        <begin position="368"/>
        <end position="390"/>
    </location>
</feature>
<feature type="transmembrane region" description="Helical" evidence="7">
    <location>
        <begin position="67"/>
        <end position="86"/>
    </location>
</feature>
<keyword evidence="2" id="KW-0813">Transport</keyword>
<keyword evidence="4 7" id="KW-0812">Transmembrane</keyword>
<keyword evidence="3" id="KW-1003">Cell membrane</keyword>
<keyword evidence="6 7" id="KW-0472">Membrane</keyword>
<evidence type="ECO:0000256" key="5">
    <source>
        <dbReference type="ARBA" id="ARBA00022989"/>
    </source>
</evidence>
<sequence length="478" mass="49326">MTTTAATAGSEPVLGSGPEVDLPKAFQRLRTVAAIGGRYGSGRHTSFHSSRFHSSRFHSSRQHGYPGVIWLLLGGNLVVRAAGFAYPFMAFHVAGRGYAAGAVGAVLAAFGVGWAVGQLGCGWLADRTGPRATLASTMLVAATVLALMAQARSVPALLIGALVTGVVYDAPRPVLGSAIAELVPDPRLRAKIDAWRFGWIVSIGRAITGGVGGLLAGWSGVPVLFWINAAACALLALLAACCIPAGNARRAVTEPMAQRADVGYRGAFSDARLVLLFASSLATLTAVRGLYAAVPMLMADSGLGADEFGWAQLANAVAGIGLTPVMTPWLGRKAATRFRPRLDILAVAGVWTALSMSGAALAHTTLGFTVATAICTPGEISWFVIAAGVVHRIAPPANGGRYHGIWSMTLAIASVIAPIIASYSLIHGGHRLVAVVTATVGLIGAALCLPLARALRRSASAAANHTLRSQLDPPCRVR</sequence>
<feature type="transmembrane region" description="Helical" evidence="7">
    <location>
        <begin position="197"/>
        <end position="218"/>
    </location>
</feature>
<dbReference type="Gene3D" id="1.20.1250.20">
    <property type="entry name" value="MFS general substrate transporter like domains"/>
    <property type="match status" value="1"/>
</dbReference>
<feature type="transmembrane region" description="Helical" evidence="7">
    <location>
        <begin position="98"/>
        <end position="125"/>
    </location>
</feature>
<organism evidence="9 10">
    <name type="scientific">Mycobacterium attenuatum</name>
    <dbReference type="NCBI Taxonomy" id="2341086"/>
    <lineage>
        <taxon>Bacteria</taxon>
        <taxon>Bacillati</taxon>
        <taxon>Actinomycetota</taxon>
        <taxon>Actinomycetes</taxon>
        <taxon>Mycobacteriales</taxon>
        <taxon>Mycobacteriaceae</taxon>
        <taxon>Mycobacterium</taxon>
    </lineage>
</organism>
<gene>
    <name evidence="9" type="ORF">LAUMK136_04686</name>
</gene>
<evidence type="ECO:0000256" key="6">
    <source>
        <dbReference type="ARBA" id="ARBA00023136"/>
    </source>
</evidence>
<evidence type="ECO:0000256" key="4">
    <source>
        <dbReference type="ARBA" id="ARBA00022692"/>
    </source>
</evidence>